<dbReference type="GO" id="GO:0007160">
    <property type="term" value="P:cell-matrix adhesion"/>
    <property type="evidence" value="ECO:0007669"/>
    <property type="project" value="InterPro"/>
</dbReference>
<feature type="compositionally biased region" description="Low complexity" evidence="3">
    <location>
        <begin position="1021"/>
        <end position="1038"/>
    </location>
</feature>
<dbReference type="PROSITE" id="PS51220">
    <property type="entry name" value="NIDO"/>
    <property type="match status" value="4"/>
</dbReference>
<feature type="domain" description="NIDO" evidence="4">
    <location>
        <begin position="556"/>
        <end position="697"/>
    </location>
</feature>
<dbReference type="InterPro" id="IPR003886">
    <property type="entry name" value="NIDO_dom"/>
</dbReference>
<gene>
    <name evidence="5" type="ORF">G5714_012312</name>
</gene>
<comment type="caution">
    <text evidence="5">The sequence shown here is derived from an EMBL/GenBank/DDBJ whole genome shotgun (WGS) entry which is preliminary data.</text>
</comment>
<evidence type="ECO:0000259" key="4">
    <source>
        <dbReference type="PROSITE" id="PS51220"/>
    </source>
</evidence>
<organism evidence="5 6">
    <name type="scientific">Onychostoma macrolepis</name>
    <dbReference type="NCBI Taxonomy" id="369639"/>
    <lineage>
        <taxon>Eukaryota</taxon>
        <taxon>Metazoa</taxon>
        <taxon>Chordata</taxon>
        <taxon>Craniata</taxon>
        <taxon>Vertebrata</taxon>
        <taxon>Euteleostomi</taxon>
        <taxon>Actinopterygii</taxon>
        <taxon>Neopterygii</taxon>
        <taxon>Teleostei</taxon>
        <taxon>Ostariophysi</taxon>
        <taxon>Cypriniformes</taxon>
        <taxon>Cyprinidae</taxon>
        <taxon>Acrossocheilinae</taxon>
        <taxon>Onychostoma</taxon>
    </lineage>
</organism>
<feature type="domain" description="NIDO" evidence="4">
    <location>
        <begin position="780"/>
        <end position="918"/>
    </location>
</feature>
<evidence type="ECO:0000313" key="5">
    <source>
        <dbReference type="EMBL" id="KAF4106322.1"/>
    </source>
</evidence>
<evidence type="ECO:0000256" key="3">
    <source>
        <dbReference type="SAM" id="MobiDB-lite"/>
    </source>
</evidence>
<proteinExistence type="predicted"/>
<sequence>MRHKRHAKSIHLLVSPKTRDKTPTVQLPAKPQQEQEQLRSSCLRRRTPNLHSGFISDFFIMRLSLVSQHLLMFISVLSLITAQTSSPPPTTPPATTTTSATTTLAALPNDPCYNYTVLDDLRRATSNQLQSSYYGQYTSKLLCDQNVNWVGWYRLFIRGQSVQMPDTCVNQLSCGTHAPLWLNGVHPRIEDGVVTRSVCGHWNNNCCGFQSNPIKVKACPGGYYVYEFVRAVNCYLAYCADVRNITLNNDTGTPEPTLAAPAIFYPFGSAAGDANNTAVEDGSSSVIQLSSPFLFFGRTYRQIYVNNNGYLTFNQASNEYVPYSFPTEGSQDIIAGLWTDLDNRLRGVVSYRQYSSGNVLTRATQDINTHFPYLTFTASWVFVATWNKVAYYALTSTETSFQVVLISGRNFSFILMNYGDIAVTGHPVQAGYDTANSTEYFVIPGSINGSSISNLRNSSNVNVPGRWAFRVDGGSESNKAPAIFYPFGSAAGDTRNSAVEDGNSPVIQLLDPFLFFGRTYRQIYVNNNRHLTFNQASSEYTPYLFPSNRSQDVIAGLWTDLDNRVKGVVSYQQYTSGNVLTNATRDINTYFPNLNFNASWVFVATWNKVAYFNSTSTFLQETSFQVVLISGGNYSFILMNYGDIAVTGHPVQAGYDTINSTHYFVIPGSNSGSFISNLRIYSNVDVPGRWVFRVDSEPGNNILKSPEIFYPFGSSEDTRNTAVDDGGSSVIQLSSPFLFFGRTYRQIYVNNNGHLTFTQPSSQYVPYSFPANGNQDIIAGLWTDLDNRERGVISYRQYTSGNVLTHATQDINTHFPNLTFTASWVFVATWDKVAYFSLTNTETSFQVVLISGRNYSFILMNYGDIAVTGHPVQAGYDTANTMEYFVIPGSINGSSISNLRNSSNVNVPGRWAFRVDSGSKSHKEYIIGLQAKLSSFSDLTDTGNLQTVLQQIKQELVKYGLPNVELTLRKAGYDTANSTEYFVIPGSINGSSISNLRNSSNVNVPGRWAFRVDGGLESNKETTTTPEPTTTLAETTTPEPTATLAETTTLATTSAITTNVPTTTPLAETTAVTPETTTRVETSTTGITPPAPTTLSETTTSTTIVSTTTATTTPWTAPEIFYPFGAAVGDANVLETGSETSKFVTFSNPFTYFGRKYNSTYVNNNGLITFNQPLPEAHPPYPFPTYGNEDYIAPLWTDLDDLGIGRCWYQQYTNGSVLTRATQDINQYFPGRGFSASWVFVVTWDYVLTWDMNVFNNHSGPAITFQAVLISGDGFSFILMHYGDCAGEQYAAQAGYDTIGSTDYYQIHHNPNNGSSIPILKTTTNVDVPGRWAFLVNNGSEIVIGVQMKLRSFSDLTQSGNIELVLHQIKQELINHGVSSNFELKLRKVKKTQS</sequence>
<feature type="domain" description="NIDO" evidence="4">
    <location>
        <begin position="1194"/>
        <end position="1339"/>
    </location>
</feature>
<protein>
    <recommendedName>
        <fullName evidence="4">NIDO domain-containing protein</fullName>
    </recommendedName>
</protein>
<dbReference type="Proteomes" id="UP000579812">
    <property type="component" value="Unassembled WGS sequence"/>
</dbReference>
<keyword evidence="2" id="KW-1015">Disulfide bond</keyword>
<evidence type="ECO:0000256" key="2">
    <source>
        <dbReference type="ARBA" id="ARBA00023157"/>
    </source>
</evidence>
<evidence type="ECO:0000256" key="1">
    <source>
        <dbReference type="ARBA" id="ARBA00022729"/>
    </source>
</evidence>
<dbReference type="EMBL" id="JAAMOB010000012">
    <property type="protein sequence ID" value="KAF4106322.1"/>
    <property type="molecule type" value="Genomic_DNA"/>
</dbReference>
<dbReference type="PANTHER" id="PTHR46160:SF9">
    <property type="entry name" value="PROTEIN PRY2-RELATED"/>
    <property type="match status" value="1"/>
</dbReference>
<reference evidence="5 6" key="1">
    <citation type="submission" date="2020-04" db="EMBL/GenBank/DDBJ databases">
        <title>Chromosome-level genome assembly of a cyprinid fish Onychostoma macrolepis by integration of Nanopore Sequencing, Bionano and Hi-C technology.</title>
        <authorList>
            <person name="Wang D."/>
        </authorList>
    </citation>
    <scope>NUCLEOTIDE SEQUENCE [LARGE SCALE GENOMIC DNA]</scope>
    <source>
        <strain evidence="5">SWU-2019</strain>
        <tissue evidence="5">Muscle</tissue>
    </source>
</reference>
<keyword evidence="1" id="KW-0732">Signal</keyword>
<accession>A0A7J6CKP4</accession>
<feature type="region of interest" description="Disordered" evidence="3">
    <location>
        <begin position="1013"/>
        <end position="1038"/>
    </location>
</feature>
<dbReference type="Pfam" id="PF06119">
    <property type="entry name" value="NIDO"/>
    <property type="match status" value="5"/>
</dbReference>
<keyword evidence="6" id="KW-1185">Reference proteome</keyword>
<evidence type="ECO:0000313" key="6">
    <source>
        <dbReference type="Proteomes" id="UP000579812"/>
    </source>
</evidence>
<dbReference type="PANTHER" id="PTHR46160">
    <property type="entry name" value="ALPHA-TECTORIN-RELATED"/>
    <property type="match status" value="1"/>
</dbReference>
<feature type="region of interest" description="Disordered" evidence="3">
    <location>
        <begin position="1070"/>
        <end position="1102"/>
    </location>
</feature>
<dbReference type="Pfam" id="PF23283">
    <property type="entry name" value="D8C_UMOD"/>
    <property type="match status" value="1"/>
</dbReference>
<feature type="region of interest" description="Disordered" evidence="3">
    <location>
        <begin position="1"/>
        <end position="35"/>
    </location>
</feature>
<dbReference type="InterPro" id="IPR057774">
    <property type="entry name" value="D8C_UMOD/GP2/OIT3-like"/>
</dbReference>
<feature type="domain" description="NIDO" evidence="4">
    <location>
        <begin position="336"/>
        <end position="474"/>
    </location>
</feature>
<dbReference type="SMART" id="SM00539">
    <property type="entry name" value="NIDO"/>
    <property type="match status" value="4"/>
</dbReference>
<dbReference type="InterPro" id="IPR052749">
    <property type="entry name" value="Alpha-tectorin"/>
</dbReference>
<name>A0A7J6CKP4_9TELE</name>